<evidence type="ECO:0000256" key="1">
    <source>
        <dbReference type="ARBA" id="ARBA00004141"/>
    </source>
</evidence>
<dbReference type="AlphaFoldDB" id="A0AAE1MPZ3"/>
<protein>
    <recommendedName>
        <fullName evidence="6">Choline transporter-like protein</fullName>
    </recommendedName>
</protein>
<keyword evidence="8" id="KW-1185">Reference proteome</keyword>
<comment type="caution">
    <text evidence="7">The sequence shown here is derived from an EMBL/GenBank/DDBJ whole genome shotgun (WGS) entry which is preliminary data.</text>
</comment>
<keyword evidence="5 6" id="KW-0472">Membrane</keyword>
<evidence type="ECO:0000313" key="7">
    <source>
        <dbReference type="EMBL" id="KAK4272365.1"/>
    </source>
</evidence>
<gene>
    <name evidence="7" type="ORF">QN277_020933</name>
</gene>
<evidence type="ECO:0000256" key="4">
    <source>
        <dbReference type="ARBA" id="ARBA00022989"/>
    </source>
</evidence>
<dbReference type="InterPro" id="IPR007603">
    <property type="entry name" value="Choline_transptr-like"/>
</dbReference>
<accession>A0AAE1MPZ3</accession>
<feature type="transmembrane region" description="Helical" evidence="6">
    <location>
        <begin position="309"/>
        <end position="326"/>
    </location>
</feature>
<dbReference type="EMBL" id="JAWXYG010000005">
    <property type="protein sequence ID" value="KAK4272365.1"/>
    <property type="molecule type" value="Genomic_DNA"/>
</dbReference>
<feature type="transmembrane region" description="Helical" evidence="6">
    <location>
        <begin position="372"/>
        <end position="393"/>
    </location>
</feature>
<feature type="transmembrane region" description="Helical" evidence="6">
    <location>
        <begin position="89"/>
        <end position="110"/>
    </location>
</feature>
<feature type="transmembrane region" description="Helical" evidence="6">
    <location>
        <begin position="54"/>
        <end position="77"/>
    </location>
</feature>
<keyword evidence="3 6" id="KW-0812">Transmembrane</keyword>
<evidence type="ECO:0000313" key="8">
    <source>
        <dbReference type="Proteomes" id="UP001293593"/>
    </source>
</evidence>
<comment type="similarity">
    <text evidence="2 6">Belongs to the CTL (choline transporter-like) family.</text>
</comment>
<reference evidence="7" key="1">
    <citation type="submission" date="2023-10" db="EMBL/GenBank/DDBJ databases">
        <title>Chromosome-level genome of the transformable northern wattle, Acacia crassicarpa.</title>
        <authorList>
            <person name="Massaro I."/>
            <person name="Sinha N.R."/>
            <person name="Poethig S."/>
            <person name="Leichty A.R."/>
        </authorList>
    </citation>
    <scope>NUCLEOTIDE SEQUENCE</scope>
    <source>
        <strain evidence="7">Acra3RX</strain>
        <tissue evidence="7">Leaf</tissue>
    </source>
</reference>
<comment type="subcellular location">
    <subcellularLocation>
        <location evidence="6">Cell membrane</location>
        <topology evidence="6">Multi-pass membrane protein</topology>
    </subcellularLocation>
    <subcellularLocation>
        <location evidence="1">Membrane</location>
        <topology evidence="1">Multi-pass membrane protein</topology>
    </subcellularLocation>
</comment>
<comment type="function">
    <text evidence="6">Choline transporter.</text>
</comment>
<evidence type="ECO:0000256" key="6">
    <source>
        <dbReference type="RuleBase" id="RU368066"/>
    </source>
</evidence>
<feature type="transmembrane region" description="Helical" evidence="6">
    <location>
        <begin position="146"/>
        <end position="165"/>
    </location>
</feature>
<evidence type="ECO:0000256" key="5">
    <source>
        <dbReference type="ARBA" id="ARBA00023136"/>
    </source>
</evidence>
<proteinExistence type="inferred from homology"/>
<sequence length="460" mass="50831">MSILSHLNDTRDTHSIHVPVQEDRLPHTNPIQGQDSGFPNRTVAREISRRLFKVLFYSHLLLITVLTLFLTIYGLIVASRNHQFYPLKWYPPLLSSTVSAGIVAFTCQWITAHRPSKAIRTAFWLSPLLTLAMGAMFVYIESAVSMVAGVVALVSALIQSLYGCWVSPRFEYATKILSISITFPPAGIMGLVFSSILTGILYSCFLVAGIGGAKAIESKTKLAALFILAILLSLGWTMQFLKNVVQVSVSRIMYMNFSSGVHIDTRVAFHDTIKYLTGTVSIGSILVPLIGLFRGFARSMSLVGGETDEFMFSCVGCYVGIASALVRRGNRWGFVYVGVYDKGFVQSSSDTWEMFSRVGLEQLIDSDLTGSFCFFCGVAGGAISSLVSGIWTILIHKNYAAESSIYAFLIGYFMCRLPMAWPQACVSAYYVAYAENPNPQNNRFDSTIPMRLQQLQRARA</sequence>
<dbReference type="GO" id="GO:0022857">
    <property type="term" value="F:transmembrane transporter activity"/>
    <property type="evidence" value="ECO:0007669"/>
    <property type="project" value="UniProtKB-UniRule"/>
</dbReference>
<organism evidence="7 8">
    <name type="scientific">Acacia crassicarpa</name>
    <name type="common">northern wattle</name>
    <dbReference type="NCBI Taxonomy" id="499986"/>
    <lineage>
        <taxon>Eukaryota</taxon>
        <taxon>Viridiplantae</taxon>
        <taxon>Streptophyta</taxon>
        <taxon>Embryophyta</taxon>
        <taxon>Tracheophyta</taxon>
        <taxon>Spermatophyta</taxon>
        <taxon>Magnoliopsida</taxon>
        <taxon>eudicotyledons</taxon>
        <taxon>Gunneridae</taxon>
        <taxon>Pentapetalae</taxon>
        <taxon>rosids</taxon>
        <taxon>fabids</taxon>
        <taxon>Fabales</taxon>
        <taxon>Fabaceae</taxon>
        <taxon>Caesalpinioideae</taxon>
        <taxon>mimosoid clade</taxon>
        <taxon>Acacieae</taxon>
        <taxon>Acacia</taxon>
    </lineage>
</organism>
<feature type="transmembrane region" description="Helical" evidence="6">
    <location>
        <begin position="186"/>
        <end position="210"/>
    </location>
</feature>
<dbReference type="GO" id="GO:0005886">
    <property type="term" value="C:plasma membrane"/>
    <property type="evidence" value="ECO:0007669"/>
    <property type="project" value="UniProtKB-SubCell"/>
</dbReference>
<feature type="transmembrane region" description="Helical" evidence="6">
    <location>
        <begin position="122"/>
        <end position="140"/>
    </location>
</feature>
<dbReference type="PANTHER" id="PTHR12385">
    <property type="entry name" value="CHOLINE TRANSPORTER-LIKE (SLC FAMILY 44)"/>
    <property type="match status" value="1"/>
</dbReference>
<dbReference type="PANTHER" id="PTHR12385:SF84">
    <property type="entry name" value="CHOLINE TRANSPORTER-LIKE PROTEIN"/>
    <property type="match status" value="1"/>
</dbReference>
<keyword evidence="4 6" id="KW-1133">Transmembrane helix</keyword>
<feature type="transmembrane region" description="Helical" evidence="6">
    <location>
        <begin position="275"/>
        <end position="297"/>
    </location>
</feature>
<feature type="transmembrane region" description="Helical" evidence="6">
    <location>
        <begin position="222"/>
        <end position="241"/>
    </location>
</feature>
<evidence type="ECO:0000256" key="3">
    <source>
        <dbReference type="ARBA" id="ARBA00022692"/>
    </source>
</evidence>
<dbReference type="Pfam" id="PF04515">
    <property type="entry name" value="Choline_transpo"/>
    <property type="match status" value="1"/>
</dbReference>
<name>A0AAE1MPZ3_9FABA</name>
<evidence type="ECO:0000256" key="2">
    <source>
        <dbReference type="ARBA" id="ARBA00007168"/>
    </source>
</evidence>
<dbReference type="Proteomes" id="UP001293593">
    <property type="component" value="Unassembled WGS sequence"/>
</dbReference>